<feature type="transmembrane region" description="Helical" evidence="10">
    <location>
        <begin position="304"/>
        <end position="324"/>
    </location>
</feature>
<evidence type="ECO:0000313" key="12">
    <source>
        <dbReference type="Proteomes" id="UP000605846"/>
    </source>
</evidence>
<feature type="repeat" description="Solcar" evidence="8">
    <location>
        <begin position="18"/>
        <end position="110"/>
    </location>
</feature>
<proteinExistence type="inferred from homology"/>
<reference evidence="11" key="1">
    <citation type="submission" date="2020-01" db="EMBL/GenBank/DDBJ databases">
        <title>Genome Sequencing of Three Apophysomyces-Like Fungal Strains Confirms a Novel Fungal Genus in the Mucoromycota with divergent Burkholderia-like Endosymbiotic Bacteria.</title>
        <authorList>
            <person name="Stajich J.E."/>
            <person name="Macias A.M."/>
            <person name="Carter-House D."/>
            <person name="Lovett B."/>
            <person name="Kasson L.R."/>
            <person name="Berry K."/>
            <person name="Grigoriev I."/>
            <person name="Chang Y."/>
            <person name="Spatafora J."/>
            <person name="Kasson M.T."/>
        </authorList>
    </citation>
    <scope>NUCLEOTIDE SEQUENCE</scope>
    <source>
        <strain evidence="11">NRRL A-21654</strain>
    </source>
</reference>
<dbReference type="Pfam" id="PF00153">
    <property type="entry name" value="Mito_carr"/>
    <property type="match status" value="3"/>
</dbReference>
<dbReference type="InterPro" id="IPR018108">
    <property type="entry name" value="MCP_transmembrane"/>
</dbReference>
<keyword evidence="5" id="KW-0677">Repeat</keyword>
<feature type="repeat" description="Solcar" evidence="8">
    <location>
        <begin position="219"/>
        <end position="315"/>
    </location>
</feature>
<evidence type="ECO:0000256" key="6">
    <source>
        <dbReference type="ARBA" id="ARBA00022989"/>
    </source>
</evidence>
<name>A0A8H7EQ13_9FUNG</name>
<keyword evidence="4 8" id="KW-0812">Transmembrane</keyword>
<feature type="repeat" description="Solcar" evidence="8">
    <location>
        <begin position="124"/>
        <end position="209"/>
    </location>
</feature>
<dbReference type="SUPFAM" id="SSF103506">
    <property type="entry name" value="Mitochondrial carrier"/>
    <property type="match status" value="1"/>
</dbReference>
<evidence type="ECO:0000256" key="7">
    <source>
        <dbReference type="ARBA" id="ARBA00023136"/>
    </source>
</evidence>
<dbReference type="GO" id="GO:0016020">
    <property type="term" value="C:membrane"/>
    <property type="evidence" value="ECO:0007669"/>
    <property type="project" value="UniProtKB-SubCell"/>
</dbReference>
<evidence type="ECO:0000256" key="3">
    <source>
        <dbReference type="ARBA" id="ARBA00022448"/>
    </source>
</evidence>
<evidence type="ECO:0000256" key="5">
    <source>
        <dbReference type="ARBA" id="ARBA00022737"/>
    </source>
</evidence>
<keyword evidence="3 9" id="KW-0813">Transport</keyword>
<evidence type="ECO:0000256" key="10">
    <source>
        <dbReference type="SAM" id="Phobius"/>
    </source>
</evidence>
<comment type="similarity">
    <text evidence="2 9">Belongs to the mitochondrial carrier (TC 2.A.29) family.</text>
</comment>
<dbReference type="InterPro" id="IPR052217">
    <property type="entry name" value="Mito/Peroxisomal_Carrier"/>
</dbReference>
<dbReference type="OrthoDB" id="18574at2759"/>
<organism evidence="11 12">
    <name type="scientific">Apophysomyces ossiformis</name>
    <dbReference type="NCBI Taxonomy" id="679940"/>
    <lineage>
        <taxon>Eukaryota</taxon>
        <taxon>Fungi</taxon>
        <taxon>Fungi incertae sedis</taxon>
        <taxon>Mucoromycota</taxon>
        <taxon>Mucoromycotina</taxon>
        <taxon>Mucoromycetes</taxon>
        <taxon>Mucorales</taxon>
        <taxon>Mucorineae</taxon>
        <taxon>Mucoraceae</taxon>
        <taxon>Apophysomyces</taxon>
    </lineage>
</organism>
<dbReference type="Gene3D" id="1.50.40.10">
    <property type="entry name" value="Mitochondrial carrier domain"/>
    <property type="match status" value="2"/>
</dbReference>
<feature type="transmembrane region" description="Helical" evidence="10">
    <location>
        <begin position="224"/>
        <end position="243"/>
    </location>
</feature>
<dbReference type="PROSITE" id="PS50920">
    <property type="entry name" value="SOLCAR"/>
    <property type="match status" value="3"/>
</dbReference>
<keyword evidence="12" id="KW-1185">Reference proteome</keyword>
<keyword evidence="7 8" id="KW-0472">Membrane</keyword>
<dbReference type="InterPro" id="IPR023395">
    <property type="entry name" value="MCP_dom_sf"/>
</dbReference>
<dbReference type="Proteomes" id="UP000605846">
    <property type="component" value="Unassembled WGS sequence"/>
</dbReference>
<evidence type="ECO:0000313" key="11">
    <source>
        <dbReference type="EMBL" id="KAF7727039.1"/>
    </source>
</evidence>
<dbReference type="GO" id="GO:0015217">
    <property type="term" value="F:ADP transmembrane transporter activity"/>
    <property type="evidence" value="ECO:0007669"/>
    <property type="project" value="TreeGrafter"/>
</dbReference>
<sequence length="336" mass="37452">MADTTKQVDIIPLEEYKLPPLGHAISGAVGSTFANLFIYPLDISTTRLQLDAVKKKGAGNEKSGLIETILEIYKTEGGVRGLYAGLGADTLATVLSSFIYFYCYTALRNVQEKFNQSLGRTAQLNIAQELFLGAEAALISRLFTTPVSNVTTRLQTAGKQEKRKGFFETVREIHAERGVSGFWTGYRASMILVSNPSITYFVFEKFKAFYMRANRKSGLSSLEIFFISAIAKSIATMVTYPFIFVRTSMVASSKGDEKGKAPITEKPKKGMRDILKDTIERDGVVGIYKGMRAQIIKGFFNQGIMYMIKDYVASYLTLIFYASFKLRLSAREKTLN</sequence>
<evidence type="ECO:0008006" key="13">
    <source>
        <dbReference type="Google" id="ProtNLM"/>
    </source>
</evidence>
<evidence type="ECO:0000256" key="1">
    <source>
        <dbReference type="ARBA" id="ARBA00004141"/>
    </source>
</evidence>
<gene>
    <name evidence="11" type="ORF">EC973_008086</name>
</gene>
<comment type="caution">
    <text evidence="11">The sequence shown here is derived from an EMBL/GenBank/DDBJ whole genome shotgun (WGS) entry which is preliminary data.</text>
</comment>
<evidence type="ECO:0000256" key="4">
    <source>
        <dbReference type="ARBA" id="ARBA00022692"/>
    </source>
</evidence>
<dbReference type="PANTHER" id="PTHR45939">
    <property type="entry name" value="PEROXISOMAL MEMBRANE PROTEIN PMP34-RELATED"/>
    <property type="match status" value="1"/>
</dbReference>
<evidence type="ECO:0000256" key="8">
    <source>
        <dbReference type="PROSITE-ProRule" id="PRU00282"/>
    </source>
</evidence>
<evidence type="ECO:0000256" key="2">
    <source>
        <dbReference type="ARBA" id="ARBA00006375"/>
    </source>
</evidence>
<dbReference type="AlphaFoldDB" id="A0A8H7EQ13"/>
<dbReference type="PANTHER" id="PTHR45939:SF2">
    <property type="entry name" value="CARRIER PROTEIN, PUTATIVE (AFU_ORTHOLOGUE AFUA_2G13870)-RELATED"/>
    <property type="match status" value="1"/>
</dbReference>
<comment type="subcellular location">
    <subcellularLocation>
        <location evidence="1">Membrane</location>
        <topology evidence="1">Multi-pass membrane protein</topology>
    </subcellularLocation>
</comment>
<accession>A0A8H7EQ13</accession>
<keyword evidence="6 10" id="KW-1133">Transmembrane helix</keyword>
<dbReference type="EMBL" id="JABAYA010000066">
    <property type="protein sequence ID" value="KAF7727039.1"/>
    <property type="molecule type" value="Genomic_DNA"/>
</dbReference>
<protein>
    <recommendedName>
        <fullName evidence="13">Peroxisomal adenine nucleotide transporter 1</fullName>
    </recommendedName>
</protein>
<evidence type="ECO:0000256" key="9">
    <source>
        <dbReference type="RuleBase" id="RU000488"/>
    </source>
</evidence>